<evidence type="ECO:0000256" key="6">
    <source>
        <dbReference type="ARBA" id="ARBA00023136"/>
    </source>
</evidence>
<keyword evidence="3" id="KW-1003">Cell membrane</keyword>
<evidence type="ECO:0000313" key="12">
    <source>
        <dbReference type="EMBL" id="VUX11969.1"/>
    </source>
</evidence>
<comment type="similarity">
    <text evidence="7">Belongs to the binding-protein-dependent transport system permease family.</text>
</comment>
<dbReference type="Proteomes" id="UP000283585">
    <property type="component" value="Unassembled WGS sequence"/>
</dbReference>
<dbReference type="EMBL" id="QROE01000006">
    <property type="protein sequence ID" value="RHK93827.1"/>
    <property type="molecule type" value="Genomic_DNA"/>
</dbReference>
<evidence type="ECO:0000313" key="15">
    <source>
        <dbReference type="Proteomes" id="UP000285897"/>
    </source>
</evidence>
<evidence type="ECO:0000313" key="13">
    <source>
        <dbReference type="Proteomes" id="UP000283585"/>
    </source>
</evidence>
<dbReference type="AlphaFoldDB" id="A0A415HKY7"/>
<feature type="transmembrane region" description="Helical" evidence="7">
    <location>
        <begin position="9"/>
        <end position="30"/>
    </location>
</feature>
<dbReference type="GO" id="GO:0055085">
    <property type="term" value="P:transmembrane transport"/>
    <property type="evidence" value="ECO:0007669"/>
    <property type="project" value="InterPro"/>
</dbReference>
<dbReference type="EMBL" id="QROS01000006">
    <property type="protein sequence ID" value="RHL47349.1"/>
    <property type="molecule type" value="Genomic_DNA"/>
</dbReference>
<evidence type="ECO:0000256" key="5">
    <source>
        <dbReference type="ARBA" id="ARBA00022989"/>
    </source>
</evidence>
<evidence type="ECO:0000256" key="3">
    <source>
        <dbReference type="ARBA" id="ARBA00022475"/>
    </source>
</evidence>
<feature type="transmembrane region" description="Helical" evidence="7">
    <location>
        <begin position="195"/>
        <end position="217"/>
    </location>
</feature>
<organism evidence="10 14">
    <name type="scientific">Blautia obeum</name>
    <dbReference type="NCBI Taxonomy" id="40520"/>
    <lineage>
        <taxon>Bacteria</taxon>
        <taxon>Bacillati</taxon>
        <taxon>Bacillota</taxon>
        <taxon>Clostridia</taxon>
        <taxon>Lachnospirales</taxon>
        <taxon>Lachnospiraceae</taxon>
        <taxon>Blautia</taxon>
    </lineage>
</organism>
<dbReference type="Pfam" id="PF00528">
    <property type="entry name" value="BPD_transp_1"/>
    <property type="match status" value="1"/>
</dbReference>
<evidence type="ECO:0000256" key="1">
    <source>
        <dbReference type="ARBA" id="ARBA00004651"/>
    </source>
</evidence>
<dbReference type="PANTHER" id="PTHR32243:SF18">
    <property type="entry name" value="INNER MEMBRANE ABC TRANSPORTER PERMEASE PROTEIN YCJP"/>
    <property type="match status" value="1"/>
</dbReference>
<dbReference type="EMBL" id="CABHNB010000030">
    <property type="protein sequence ID" value="VUX11969.1"/>
    <property type="molecule type" value="Genomic_DNA"/>
</dbReference>
<feature type="transmembrane region" description="Helical" evidence="7">
    <location>
        <begin position="237"/>
        <end position="260"/>
    </location>
</feature>
<dbReference type="PROSITE" id="PS50928">
    <property type="entry name" value="ABC_TM1"/>
    <property type="match status" value="1"/>
</dbReference>
<dbReference type="SUPFAM" id="SSF161098">
    <property type="entry name" value="MetI-like"/>
    <property type="match status" value="1"/>
</dbReference>
<name>A0A415HKY7_9FIRM</name>
<evidence type="ECO:0000313" key="9">
    <source>
        <dbReference type="EMBL" id="RGQ06869.1"/>
    </source>
</evidence>
<dbReference type="PANTHER" id="PTHR32243">
    <property type="entry name" value="MALTOSE TRANSPORT SYSTEM PERMEASE-RELATED"/>
    <property type="match status" value="1"/>
</dbReference>
<reference evidence="12 16" key="2">
    <citation type="submission" date="2019-07" db="EMBL/GenBank/DDBJ databases">
        <authorList>
            <person name="Hibberd C M."/>
            <person name="Gehrig L. J."/>
            <person name="Chang H.-W."/>
            <person name="Venkatesh S."/>
        </authorList>
    </citation>
    <scope>NUCLEOTIDE SEQUENCE [LARGE SCALE GENOMIC DNA]</scope>
    <source>
        <strain evidence="12">Ruminococcus_obeum_SSTS_Bg7063</strain>
    </source>
</reference>
<keyword evidence="5 7" id="KW-1133">Transmembrane helix</keyword>
<evidence type="ECO:0000259" key="8">
    <source>
        <dbReference type="PROSITE" id="PS50928"/>
    </source>
</evidence>
<evidence type="ECO:0000313" key="10">
    <source>
        <dbReference type="EMBL" id="RHK93827.1"/>
    </source>
</evidence>
<dbReference type="CDD" id="cd06261">
    <property type="entry name" value="TM_PBP2"/>
    <property type="match status" value="1"/>
</dbReference>
<feature type="domain" description="ABC transmembrane type-1" evidence="8">
    <location>
        <begin position="70"/>
        <end position="261"/>
    </location>
</feature>
<keyword evidence="16" id="KW-1185">Reference proteome</keyword>
<dbReference type="InterPro" id="IPR000515">
    <property type="entry name" value="MetI-like"/>
</dbReference>
<dbReference type="Proteomes" id="UP000409147">
    <property type="component" value="Unassembled WGS sequence"/>
</dbReference>
<evidence type="ECO:0000256" key="2">
    <source>
        <dbReference type="ARBA" id="ARBA00022448"/>
    </source>
</evidence>
<evidence type="ECO:0000256" key="7">
    <source>
        <dbReference type="RuleBase" id="RU363032"/>
    </source>
</evidence>
<proteinExistence type="inferred from homology"/>
<feature type="transmembrane region" description="Helical" evidence="7">
    <location>
        <begin position="139"/>
        <end position="158"/>
    </location>
</feature>
<dbReference type="Proteomes" id="UP000284267">
    <property type="component" value="Unassembled WGS sequence"/>
</dbReference>
<comment type="subcellular location">
    <subcellularLocation>
        <location evidence="1 7">Cell membrane</location>
        <topology evidence="1 7">Multi-pass membrane protein</topology>
    </subcellularLocation>
</comment>
<evidence type="ECO:0000313" key="11">
    <source>
        <dbReference type="EMBL" id="RHL47349.1"/>
    </source>
</evidence>
<dbReference type="Proteomes" id="UP000285897">
    <property type="component" value="Unassembled WGS sequence"/>
</dbReference>
<dbReference type="GO" id="GO:0005886">
    <property type="term" value="C:plasma membrane"/>
    <property type="evidence" value="ECO:0007669"/>
    <property type="project" value="UniProtKB-SubCell"/>
</dbReference>
<keyword evidence="2 7" id="KW-0813">Transport</keyword>
<feature type="transmembrane region" description="Helical" evidence="7">
    <location>
        <begin position="74"/>
        <end position="96"/>
    </location>
</feature>
<evidence type="ECO:0000313" key="14">
    <source>
        <dbReference type="Proteomes" id="UP000284267"/>
    </source>
</evidence>
<gene>
    <name evidence="12" type="primary">ycjP_3</name>
    <name evidence="11" type="ORF">DW021_09820</name>
    <name evidence="10" type="ORF">DW040_13305</name>
    <name evidence="9" type="ORF">DWZ12_03660</name>
    <name evidence="12" type="ORF">ROSSTS7063_02128</name>
</gene>
<dbReference type="InterPro" id="IPR035906">
    <property type="entry name" value="MetI-like_sf"/>
</dbReference>
<protein>
    <submittedName>
        <fullName evidence="10">Carbohydrate ABC transporter permease</fullName>
    </submittedName>
    <submittedName>
        <fullName evidence="12">Inner membrane ABC transporter permease protein YcjP</fullName>
    </submittedName>
</protein>
<evidence type="ECO:0000256" key="4">
    <source>
        <dbReference type="ARBA" id="ARBA00022692"/>
    </source>
</evidence>
<dbReference type="EMBL" id="QRSS01000003">
    <property type="protein sequence ID" value="RGQ06869.1"/>
    <property type="molecule type" value="Genomic_DNA"/>
</dbReference>
<dbReference type="InterPro" id="IPR050901">
    <property type="entry name" value="BP-dep_ABC_trans_perm"/>
</dbReference>
<accession>A0A415HKY7</accession>
<dbReference type="Gene3D" id="1.10.3720.10">
    <property type="entry name" value="MetI-like"/>
    <property type="match status" value="1"/>
</dbReference>
<feature type="transmembrane region" description="Helical" evidence="7">
    <location>
        <begin position="108"/>
        <end position="127"/>
    </location>
</feature>
<sequence length="276" mass="30852">MKTTVKSKIVAYVVSAILIVFCLFPIYWMLITSLKTSTEIYKIVPTFWPKKLTFEGYYELFAEKGFMKNVLNSLFVSLIVSFGSIAISMPAAYAIARIKFRGRKQVSKGILISYLMPRTVLFIPLYLLVTKIGLSNNLWGLVLVYPTITIPYATWMMISYFKSIPYDLEEAAIIDGCSRVQAMWKICFPLARPGIVSTLIFSYTLCWSEYLYALVIINKADFKTIPLALADMVVGDVYAWGPLMGGSLIASIPVIILYLLCNRNLVGGMTAGGVKG</sequence>
<dbReference type="RefSeq" id="WP_022388435.1">
    <property type="nucleotide sequence ID" value="NZ_CABHNB010000030.1"/>
</dbReference>
<keyword evidence="6 7" id="KW-0472">Membrane</keyword>
<evidence type="ECO:0000313" key="16">
    <source>
        <dbReference type="Proteomes" id="UP000409147"/>
    </source>
</evidence>
<keyword evidence="4 7" id="KW-0812">Transmembrane</keyword>
<reference evidence="13 14" key="1">
    <citation type="submission" date="2018-08" db="EMBL/GenBank/DDBJ databases">
        <title>A genome reference for cultivated species of the human gut microbiota.</title>
        <authorList>
            <person name="Zou Y."/>
            <person name="Xue W."/>
            <person name="Luo G."/>
        </authorList>
    </citation>
    <scope>NUCLEOTIDE SEQUENCE [LARGE SCALE GENOMIC DNA]</scope>
    <source>
        <strain evidence="9 13">AF29-2BH</strain>
        <strain evidence="11 15">AF37-6AC</strain>
        <strain evidence="10 14">AF39-4</strain>
    </source>
</reference>